<evidence type="ECO:0000256" key="4">
    <source>
        <dbReference type="ARBA" id="ARBA00023002"/>
    </source>
</evidence>
<feature type="domain" description="Alcohol dehydrogenase-like N-terminal" evidence="7">
    <location>
        <begin position="39"/>
        <end position="152"/>
    </location>
</feature>
<dbReference type="InterPro" id="IPR002328">
    <property type="entry name" value="ADH_Zn_CS"/>
</dbReference>
<dbReference type="PANTHER" id="PTHR43401">
    <property type="entry name" value="L-THREONINE 3-DEHYDROGENASE"/>
    <property type="match status" value="1"/>
</dbReference>
<dbReference type="GO" id="GO:0008270">
    <property type="term" value="F:zinc ion binding"/>
    <property type="evidence" value="ECO:0007669"/>
    <property type="project" value="InterPro"/>
</dbReference>
<organism evidence="8">
    <name type="scientific">Arthrobacter saudimassiliensis</name>
    <dbReference type="NCBI Taxonomy" id="1461584"/>
    <lineage>
        <taxon>Bacteria</taxon>
        <taxon>Bacillati</taxon>
        <taxon>Actinomycetota</taxon>
        <taxon>Actinomycetes</taxon>
        <taxon>Micrococcales</taxon>
        <taxon>Micrococcaceae</taxon>
        <taxon>Arthrobacter</taxon>
    </lineage>
</organism>
<comment type="similarity">
    <text evidence="5">Belongs to the zinc-containing alcohol dehydrogenase family.</text>
</comment>
<comment type="cofactor">
    <cofactor evidence="1 5">
        <name>Zn(2+)</name>
        <dbReference type="ChEBI" id="CHEBI:29105"/>
    </cofactor>
</comment>
<dbReference type="Pfam" id="PF00107">
    <property type="entry name" value="ADH_zinc_N"/>
    <property type="match status" value="1"/>
</dbReference>
<evidence type="ECO:0000256" key="1">
    <source>
        <dbReference type="ARBA" id="ARBA00001947"/>
    </source>
</evidence>
<protein>
    <submittedName>
        <fullName evidence="8">2-deoxy-scyllo-inosamine dehydrogenase</fullName>
    </submittedName>
</protein>
<evidence type="ECO:0000256" key="2">
    <source>
        <dbReference type="ARBA" id="ARBA00022723"/>
    </source>
</evidence>
<dbReference type="InterPro" id="IPR013149">
    <property type="entry name" value="ADH-like_C"/>
</dbReference>
<dbReference type="SUPFAM" id="SSF51735">
    <property type="entry name" value="NAD(P)-binding Rossmann-fold domains"/>
    <property type="match status" value="1"/>
</dbReference>
<evidence type="ECO:0000259" key="7">
    <source>
        <dbReference type="Pfam" id="PF08240"/>
    </source>
</evidence>
<accession>A0A078MXK1</accession>
<dbReference type="EMBL" id="LN483072">
    <property type="protein sequence ID" value="CEA09566.1"/>
    <property type="molecule type" value="Genomic_DNA"/>
</dbReference>
<dbReference type="InterPro" id="IPR050129">
    <property type="entry name" value="Zn_alcohol_dh"/>
</dbReference>
<evidence type="ECO:0000256" key="3">
    <source>
        <dbReference type="ARBA" id="ARBA00022833"/>
    </source>
</evidence>
<sequence length="351" mass="36177">MTQFPAGPAAVLDETVPALIRAGGDGGAALGRAVPAFLGPEDVELDVTLCGLCGSDIVVYVGDPEFAWVRPGTVLGHEAVGVVAEAGLLVPEDFTPGTRVVPVSGIGCGSCEACRTDYGQGCPQQVILGLNRHGAAAARCTVPARNLVAVPDHVPDETAVLTEPASVAWRAVAVTGRVRAGERVAVSATRAIGLLAALQAQSFGAEVTLVVRPEPKYDARRALAADLGLAVDAAPAPGSVDVWIEATGTGRHLELGMRALRPGGRMIPVAMYSDSSRRPATITVRPDVTVRPSYASSKADYVNALAFLAGIPDIGARLVTPYPLTDALAALHDSTYGRTDGTQLIKAALRP</sequence>
<dbReference type="Gene3D" id="3.90.180.10">
    <property type="entry name" value="Medium-chain alcohol dehydrogenases, catalytic domain"/>
    <property type="match status" value="1"/>
</dbReference>
<dbReference type="PANTHER" id="PTHR43401:SF2">
    <property type="entry name" value="L-THREONINE 3-DEHYDROGENASE"/>
    <property type="match status" value="1"/>
</dbReference>
<dbReference type="SUPFAM" id="SSF50129">
    <property type="entry name" value="GroES-like"/>
    <property type="match status" value="1"/>
</dbReference>
<dbReference type="InterPro" id="IPR013154">
    <property type="entry name" value="ADH-like_N"/>
</dbReference>
<keyword evidence="4" id="KW-0560">Oxidoreductase</keyword>
<gene>
    <name evidence="8" type="primary">neoA</name>
    <name evidence="8" type="ORF">BN1051_02937</name>
</gene>
<feature type="domain" description="Alcohol dehydrogenase-like C-terminal" evidence="6">
    <location>
        <begin position="191"/>
        <end position="309"/>
    </location>
</feature>
<dbReference type="Gene3D" id="3.40.50.720">
    <property type="entry name" value="NAD(P)-binding Rossmann-like Domain"/>
    <property type="match status" value="1"/>
</dbReference>
<dbReference type="AlphaFoldDB" id="A0A078MXK1"/>
<dbReference type="GO" id="GO:0016491">
    <property type="term" value="F:oxidoreductase activity"/>
    <property type="evidence" value="ECO:0007669"/>
    <property type="project" value="UniProtKB-KW"/>
</dbReference>
<evidence type="ECO:0000256" key="5">
    <source>
        <dbReference type="RuleBase" id="RU361277"/>
    </source>
</evidence>
<keyword evidence="3 5" id="KW-0862">Zinc</keyword>
<reference evidence="8" key="1">
    <citation type="submission" date="2014-07" db="EMBL/GenBank/DDBJ databases">
        <authorList>
            <person name="Urmite Genomes Urmite Genomes"/>
        </authorList>
    </citation>
    <scope>NUCLEOTIDE SEQUENCE</scope>
    <source>
        <strain evidence="8">11W110_air</strain>
    </source>
</reference>
<evidence type="ECO:0000259" key="6">
    <source>
        <dbReference type="Pfam" id="PF00107"/>
    </source>
</evidence>
<dbReference type="PATRIC" id="fig|1461584.3.peg.2912"/>
<dbReference type="InterPro" id="IPR011032">
    <property type="entry name" value="GroES-like_sf"/>
</dbReference>
<dbReference type="PROSITE" id="PS00059">
    <property type="entry name" value="ADH_ZINC"/>
    <property type="match status" value="1"/>
</dbReference>
<proteinExistence type="inferred from homology"/>
<dbReference type="Pfam" id="PF08240">
    <property type="entry name" value="ADH_N"/>
    <property type="match status" value="1"/>
</dbReference>
<keyword evidence="2 5" id="KW-0479">Metal-binding</keyword>
<dbReference type="InterPro" id="IPR036291">
    <property type="entry name" value="NAD(P)-bd_dom_sf"/>
</dbReference>
<name>A0A078MXK1_9MICC</name>
<evidence type="ECO:0000313" key="8">
    <source>
        <dbReference type="EMBL" id="CEA09566.1"/>
    </source>
</evidence>